<reference evidence="3" key="1">
    <citation type="journal article" date="2023" name="G3 (Bethesda)">
        <title>A reference genome for the long-term kleptoplast-retaining sea slug Elysia crispata morphotype clarki.</title>
        <authorList>
            <person name="Eastman K.E."/>
            <person name="Pendleton A.L."/>
            <person name="Shaikh M.A."/>
            <person name="Suttiyut T."/>
            <person name="Ogas R."/>
            <person name="Tomko P."/>
            <person name="Gavelis G."/>
            <person name="Widhalm J.R."/>
            <person name="Wisecaver J.H."/>
        </authorList>
    </citation>
    <scope>NUCLEOTIDE SEQUENCE</scope>
    <source>
        <strain evidence="3">ECLA1</strain>
    </source>
</reference>
<accession>A0AAE0YKN1</accession>
<protein>
    <recommendedName>
        <fullName evidence="2">SMB domain-containing protein</fullName>
    </recommendedName>
</protein>
<dbReference type="SUPFAM" id="SSF90188">
    <property type="entry name" value="Somatomedin B domain"/>
    <property type="match status" value="1"/>
</dbReference>
<dbReference type="PROSITE" id="PS50958">
    <property type="entry name" value="SMB_2"/>
    <property type="match status" value="1"/>
</dbReference>
<evidence type="ECO:0000313" key="4">
    <source>
        <dbReference type="Proteomes" id="UP001283361"/>
    </source>
</evidence>
<evidence type="ECO:0000256" key="1">
    <source>
        <dbReference type="ARBA" id="ARBA00023157"/>
    </source>
</evidence>
<keyword evidence="1" id="KW-1015">Disulfide bond</keyword>
<dbReference type="Pfam" id="PF01033">
    <property type="entry name" value="Somatomedin_B"/>
    <property type="match status" value="1"/>
</dbReference>
<dbReference type="InterPro" id="IPR036024">
    <property type="entry name" value="Somatomedin_B-like_dom_sf"/>
</dbReference>
<dbReference type="EMBL" id="JAWDGP010005941">
    <property type="protein sequence ID" value="KAK3749376.1"/>
    <property type="molecule type" value="Genomic_DNA"/>
</dbReference>
<evidence type="ECO:0000259" key="2">
    <source>
        <dbReference type="PROSITE" id="PS50958"/>
    </source>
</evidence>
<keyword evidence="4" id="KW-1185">Reference proteome</keyword>
<dbReference type="Proteomes" id="UP001283361">
    <property type="component" value="Unassembled WGS sequence"/>
</dbReference>
<gene>
    <name evidence="3" type="ORF">RRG08_052160</name>
</gene>
<sequence length="97" mass="11545">MDRCGQAPTYGRKVNECGCDVRCKWLEDCCRDMEQMCPEYFNAETVEYSKPLRWLSTCRNYLVIPPYEEGYFTTSMEPYPDDRRSMRILKTNCLTNQ</sequence>
<organism evidence="3 4">
    <name type="scientific">Elysia crispata</name>
    <name type="common">lettuce slug</name>
    <dbReference type="NCBI Taxonomy" id="231223"/>
    <lineage>
        <taxon>Eukaryota</taxon>
        <taxon>Metazoa</taxon>
        <taxon>Spiralia</taxon>
        <taxon>Lophotrochozoa</taxon>
        <taxon>Mollusca</taxon>
        <taxon>Gastropoda</taxon>
        <taxon>Heterobranchia</taxon>
        <taxon>Euthyneura</taxon>
        <taxon>Panpulmonata</taxon>
        <taxon>Sacoglossa</taxon>
        <taxon>Placobranchoidea</taxon>
        <taxon>Plakobranchidae</taxon>
        <taxon>Elysia</taxon>
    </lineage>
</organism>
<evidence type="ECO:0000313" key="3">
    <source>
        <dbReference type="EMBL" id="KAK3749376.1"/>
    </source>
</evidence>
<dbReference type="AlphaFoldDB" id="A0AAE0YKN1"/>
<dbReference type="InterPro" id="IPR001212">
    <property type="entry name" value="Somatomedin_B_dom"/>
</dbReference>
<proteinExistence type="predicted"/>
<name>A0AAE0YKN1_9GAST</name>
<feature type="domain" description="SMB" evidence="2">
    <location>
        <begin position="1"/>
        <end position="41"/>
    </location>
</feature>
<comment type="caution">
    <text evidence="3">The sequence shown here is derived from an EMBL/GenBank/DDBJ whole genome shotgun (WGS) entry which is preliminary data.</text>
</comment>